<evidence type="ECO:0000313" key="2">
    <source>
        <dbReference type="Proteomes" id="UP000029121"/>
    </source>
</evidence>
<dbReference type="AlphaFoldDB" id="R0I2I4"/>
<organism evidence="1 2">
    <name type="scientific">Capsella rubella</name>
    <dbReference type="NCBI Taxonomy" id="81985"/>
    <lineage>
        <taxon>Eukaryota</taxon>
        <taxon>Viridiplantae</taxon>
        <taxon>Streptophyta</taxon>
        <taxon>Embryophyta</taxon>
        <taxon>Tracheophyta</taxon>
        <taxon>Spermatophyta</taxon>
        <taxon>Magnoliopsida</taxon>
        <taxon>eudicotyledons</taxon>
        <taxon>Gunneridae</taxon>
        <taxon>Pentapetalae</taxon>
        <taxon>rosids</taxon>
        <taxon>malvids</taxon>
        <taxon>Brassicales</taxon>
        <taxon>Brassicaceae</taxon>
        <taxon>Camelineae</taxon>
        <taxon>Capsella</taxon>
    </lineage>
</organism>
<reference evidence="2" key="1">
    <citation type="journal article" date="2013" name="Nat. Genet.">
        <title>The Capsella rubella genome and the genomic consequences of rapid mating system evolution.</title>
        <authorList>
            <person name="Slotte T."/>
            <person name="Hazzouri K.M."/>
            <person name="Agren J.A."/>
            <person name="Koenig D."/>
            <person name="Maumus F."/>
            <person name="Guo Y.L."/>
            <person name="Steige K."/>
            <person name="Platts A.E."/>
            <person name="Escobar J.S."/>
            <person name="Newman L.K."/>
            <person name="Wang W."/>
            <person name="Mandakova T."/>
            <person name="Vello E."/>
            <person name="Smith L.M."/>
            <person name="Henz S.R."/>
            <person name="Steffen J."/>
            <person name="Takuno S."/>
            <person name="Brandvain Y."/>
            <person name="Coop G."/>
            <person name="Andolfatto P."/>
            <person name="Hu T.T."/>
            <person name="Blanchette M."/>
            <person name="Clark R.M."/>
            <person name="Quesneville H."/>
            <person name="Nordborg M."/>
            <person name="Gaut B.S."/>
            <person name="Lysak M.A."/>
            <person name="Jenkins J."/>
            <person name="Grimwood J."/>
            <person name="Chapman J."/>
            <person name="Prochnik S."/>
            <person name="Shu S."/>
            <person name="Rokhsar D."/>
            <person name="Schmutz J."/>
            <person name="Weigel D."/>
            <person name="Wright S.I."/>
        </authorList>
    </citation>
    <scope>NUCLEOTIDE SEQUENCE [LARGE SCALE GENOMIC DNA]</scope>
    <source>
        <strain evidence="2">cv. Monte Gargano</strain>
    </source>
</reference>
<gene>
    <name evidence="1" type="ORF">CARUB_v10010999mg</name>
</gene>
<accession>R0I2I4</accession>
<sequence length="184" mass="21153">MNMYGHSSGFMDLLTSQQENQNAYDDDFEPTTDDQSLAVHKPKNKSNTFFSRIVYNYVACPKLVGVEKSVHSYCMKRWQRINDTVSKFGGSYEATTNSKSSGQNEEDHGSSKIIRRLMSSLHQALCKLGLKMKKLILLVMSTRALMEFQSMWDIKHKDLTMKERLGKDKMFDSLLGKTEPLFEM</sequence>
<dbReference type="Proteomes" id="UP000029121">
    <property type="component" value="Unassembled WGS sequence"/>
</dbReference>
<keyword evidence="2" id="KW-1185">Reference proteome</keyword>
<protein>
    <submittedName>
        <fullName evidence="1">Uncharacterized protein</fullName>
    </submittedName>
</protein>
<evidence type="ECO:0000313" key="1">
    <source>
        <dbReference type="EMBL" id="EOA36444.1"/>
    </source>
</evidence>
<proteinExistence type="predicted"/>
<name>R0I2I4_9BRAS</name>
<dbReference type="EMBL" id="KB870805">
    <property type="protein sequence ID" value="EOA36444.1"/>
    <property type="molecule type" value="Genomic_DNA"/>
</dbReference>